<dbReference type="AlphaFoldDB" id="A0A226D3B3"/>
<keyword evidence="8" id="KW-1185">Reference proteome</keyword>
<evidence type="ECO:0000313" key="8">
    <source>
        <dbReference type="Proteomes" id="UP000198287"/>
    </source>
</evidence>
<dbReference type="PIRSF" id="PIRSF000137">
    <property type="entry name" value="Alcohol_oxidase"/>
    <property type="match status" value="1"/>
</dbReference>
<proteinExistence type="inferred from homology"/>
<evidence type="ECO:0000256" key="3">
    <source>
        <dbReference type="ARBA" id="ARBA00022630"/>
    </source>
</evidence>
<dbReference type="InterPro" id="IPR036188">
    <property type="entry name" value="FAD/NAD-bd_sf"/>
</dbReference>
<dbReference type="OrthoDB" id="269227at2759"/>
<feature type="domain" description="Glucose-methanol-choline oxidoreductase N-terminal" evidence="6">
    <location>
        <begin position="302"/>
        <end position="316"/>
    </location>
</feature>
<dbReference type="SUPFAM" id="SSF54373">
    <property type="entry name" value="FAD-linked reductases, C-terminal domain"/>
    <property type="match status" value="1"/>
</dbReference>
<dbReference type="GO" id="GO:0016614">
    <property type="term" value="F:oxidoreductase activity, acting on CH-OH group of donors"/>
    <property type="evidence" value="ECO:0007669"/>
    <property type="project" value="InterPro"/>
</dbReference>
<protein>
    <submittedName>
        <fullName evidence="7">Oxygen-dependent choline dehydrogenase</fullName>
    </submittedName>
</protein>
<dbReference type="GO" id="GO:0050660">
    <property type="term" value="F:flavin adenine dinucleotide binding"/>
    <property type="evidence" value="ECO:0007669"/>
    <property type="project" value="InterPro"/>
</dbReference>
<gene>
    <name evidence="7" type="ORF">Fcan01_25548</name>
</gene>
<dbReference type="Gene3D" id="3.50.50.60">
    <property type="entry name" value="FAD/NAD(P)-binding domain"/>
    <property type="match status" value="1"/>
</dbReference>
<keyword evidence="4 5" id="KW-0274">FAD</keyword>
<dbReference type="InterPro" id="IPR007867">
    <property type="entry name" value="GMC_OxRtase_C"/>
</dbReference>
<evidence type="ECO:0000313" key="7">
    <source>
        <dbReference type="EMBL" id="OXA39709.1"/>
    </source>
</evidence>
<feature type="binding site" evidence="5">
    <location>
        <begin position="133"/>
        <end position="136"/>
    </location>
    <ligand>
        <name>FAD</name>
        <dbReference type="ChEBI" id="CHEBI:57692"/>
    </ligand>
</feature>
<dbReference type="PANTHER" id="PTHR11552">
    <property type="entry name" value="GLUCOSE-METHANOL-CHOLINE GMC OXIDOREDUCTASE"/>
    <property type="match status" value="1"/>
</dbReference>
<organism evidence="7 8">
    <name type="scientific">Folsomia candida</name>
    <name type="common">Springtail</name>
    <dbReference type="NCBI Taxonomy" id="158441"/>
    <lineage>
        <taxon>Eukaryota</taxon>
        <taxon>Metazoa</taxon>
        <taxon>Ecdysozoa</taxon>
        <taxon>Arthropoda</taxon>
        <taxon>Hexapoda</taxon>
        <taxon>Collembola</taxon>
        <taxon>Entomobryomorpha</taxon>
        <taxon>Isotomoidea</taxon>
        <taxon>Isotomidae</taxon>
        <taxon>Proisotominae</taxon>
        <taxon>Folsomia</taxon>
    </lineage>
</organism>
<dbReference type="Proteomes" id="UP000198287">
    <property type="component" value="Unassembled WGS sequence"/>
</dbReference>
<dbReference type="SUPFAM" id="SSF51905">
    <property type="entry name" value="FAD/NAD(P)-binding domain"/>
    <property type="match status" value="1"/>
</dbReference>
<evidence type="ECO:0000256" key="4">
    <source>
        <dbReference type="ARBA" id="ARBA00022827"/>
    </source>
</evidence>
<comment type="similarity">
    <text evidence="2">Belongs to the GMC oxidoreductase family.</text>
</comment>
<evidence type="ECO:0000256" key="2">
    <source>
        <dbReference type="ARBA" id="ARBA00010790"/>
    </source>
</evidence>
<evidence type="ECO:0000256" key="1">
    <source>
        <dbReference type="ARBA" id="ARBA00001974"/>
    </source>
</evidence>
<evidence type="ECO:0000259" key="6">
    <source>
        <dbReference type="PROSITE" id="PS00624"/>
    </source>
</evidence>
<sequence>MNLTTFVTASIALTIQKYADKYREKDLNLTLQELEEDMSLPNIKSFDFIVVGGGAAGCLLAGRLSEHFTVLLLESGGDPVPATYNPFHNRDVASHPAINYLYPSIRQANFAQESGGVVISDTGRMLGGTWSHNSFVYNRGSPHDYDHFANLTGDGSWSYRKLLQHFKTIENFHGRLLNEGQRNKYYSNTGPLHVETDWFPLVDAWLRSGEEVGFNIGDPNGHQREGFSPQVKSIKNGERVSTYTTFVKPIESTRNSKLKLLRYSDVQTILIDSNNRAYGVTYLRHGIPQIAHAAKEVLICAGTFSSPLLLHRSGIGPKEVLTKAGIPIKKDLPGVGQNFRNHPELSLVFNIGQPDWKLFSRLEESQVEKELNLYQGKERGGFFTEMDFSPQAFIVSRVAKSRGESTWSDIRLMLNRHPSLDGATSWTSSLGISLTRGQSAGEIGFNTTAFLAGEVDDVKLALVDHRQFTVKDDVDVMIEGIKLGLRVMEETSTVRGMNMSWRYDPPAACGNLVPRSDAYWRCAITERAHLAHHFAGTCKMGRDSDPLAVVDAKLRVRGIQNLRVVDASIMPRPNNANTAAPVMVISEKTVQELRTMYLVRGDETTLA</sequence>
<feature type="binding site" evidence="5">
    <location>
        <position position="129"/>
    </location>
    <ligand>
        <name>FAD</name>
        <dbReference type="ChEBI" id="CHEBI:57692"/>
    </ligand>
</feature>
<accession>A0A226D3B3</accession>
<dbReference type="PANTHER" id="PTHR11552:SF147">
    <property type="entry name" value="CHOLINE DEHYDROGENASE, MITOCHONDRIAL"/>
    <property type="match status" value="1"/>
</dbReference>
<dbReference type="Pfam" id="PF05199">
    <property type="entry name" value="GMC_oxred_C"/>
    <property type="match status" value="1"/>
</dbReference>
<comment type="cofactor">
    <cofactor evidence="1 5">
        <name>FAD</name>
        <dbReference type="ChEBI" id="CHEBI:57692"/>
    </cofactor>
</comment>
<reference evidence="7 8" key="1">
    <citation type="submission" date="2015-12" db="EMBL/GenBank/DDBJ databases">
        <title>The genome of Folsomia candida.</title>
        <authorList>
            <person name="Faddeeva A."/>
            <person name="Derks M.F."/>
            <person name="Anvar Y."/>
            <person name="Smit S."/>
            <person name="Van Straalen N."/>
            <person name="Roelofs D."/>
        </authorList>
    </citation>
    <scope>NUCLEOTIDE SEQUENCE [LARGE SCALE GENOMIC DNA]</scope>
    <source>
        <strain evidence="7 8">VU population</strain>
        <tissue evidence="7">Whole body</tissue>
    </source>
</reference>
<dbReference type="InterPro" id="IPR000172">
    <property type="entry name" value="GMC_OxRdtase_N"/>
</dbReference>
<keyword evidence="3" id="KW-0285">Flavoprotein</keyword>
<feature type="binding site" evidence="5">
    <location>
        <position position="266"/>
    </location>
    <ligand>
        <name>FAD</name>
        <dbReference type="ChEBI" id="CHEBI:57692"/>
    </ligand>
</feature>
<name>A0A226D3B3_FOLCA</name>
<dbReference type="Gene3D" id="3.30.560.10">
    <property type="entry name" value="Glucose Oxidase, domain 3"/>
    <property type="match status" value="1"/>
</dbReference>
<comment type="caution">
    <text evidence="7">The sequence shown here is derived from an EMBL/GenBank/DDBJ whole genome shotgun (WGS) entry which is preliminary data.</text>
</comment>
<dbReference type="STRING" id="158441.A0A226D3B3"/>
<evidence type="ECO:0000256" key="5">
    <source>
        <dbReference type="PIRSR" id="PIRSR000137-2"/>
    </source>
</evidence>
<dbReference type="EMBL" id="LNIX01000037">
    <property type="protein sequence ID" value="OXA39709.1"/>
    <property type="molecule type" value="Genomic_DNA"/>
</dbReference>
<dbReference type="InterPro" id="IPR012132">
    <property type="entry name" value="GMC_OxRdtase"/>
</dbReference>
<dbReference type="PROSITE" id="PS00624">
    <property type="entry name" value="GMC_OXRED_2"/>
    <property type="match status" value="1"/>
</dbReference>
<dbReference type="Pfam" id="PF00732">
    <property type="entry name" value="GMC_oxred_N"/>
    <property type="match status" value="1"/>
</dbReference>